<dbReference type="Pfam" id="PF00498">
    <property type="entry name" value="FHA"/>
    <property type="match status" value="1"/>
</dbReference>
<keyword evidence="1" id="KW-0597">Phosphoprotein</keyword>
<keyword evidence="2" id="KW-0812">Transmembrane</keyword>
<dbReference type="Proteomes" id="UP000038487">
    <property type="component" value="Unassembled WGS sequence"/>
</dbReference>
<dbReference type="EMBL" id="CSUW01000011">
    <property type="protein sequence ID" value="CPT56562.1"/>
    <property type="molecule type" value="Genomic_DNA"/>
</dbReference>
<dbReference type="Gene3D" id="2.60.200.20">
    <property type="match status" value="1"/>
</dbReference>
<proteinExistence type="predicted"/>
<keyword evidence="2" id="KW-0472">Membrane</keyword>
<evidence type="ECO:0000259" key="3">
    <source>
        <dbReference type="PROSITE" id="PS50006"/>
    </source>
</evidence>
<evidence type="ECO:0000313" key="7">
    <source>
        <dbReference type="Proteomes" id="UP000045782"/>
    </source>
</evidence>
<dbReference type="SMART" id="SM00240">
    <property type="entry name" value="FHA"/>
    <property type="match status" value="1"/>
</dbReference>
<organism evidence="5 7">
    <name type="scientific">Mycobacteroides abscessus</name>
    <dbReference type="NCBI Taxonomy" id="36809"/>
    <lineage>
        <taxon>Bacteria</taxon>
        <taxon>Bacillati</taxon>
        <taxon>Actinomycetota</taxon>
        <taxon>Actinomycetes</taxon>
        <taxon>Mycobacteriales</taxon>
        <taxon>Mycobacteriaceae</taxon>
        <taxon>Mycobacteroides</taxon>
    </lineage>
</organism>
<dbReference type="CDD" id="cd22693">
    <property type="entry name" value="FHA_FhaB-like"/>
    <property type="match status" value="1"/>
</dbReference>
<reference evidence="5 7" key="2">
    <citation type="submission" date="2015-03" db="EMBL/GenBank/DDBJ databases">
        <authorList>
            <person name="Murphy D."/>
        </authorList>
    </citation>
    <scope>NUCLEOTIDE SEQUENCE [LARGE SCALE GENOMIC DNA]</scope>
    <source>
        <strain evidence="5 7">PAP088</strain>
    </source>
</reference>
<feature type="domain" description="FHA" evidence="3">
    <location>
        <begin position="114"/>
        <end position="163"/>
    </location>
</feature>
<dbReference type="PANTHER" id="PTHR23308">
    <property type="entry name" value="NUCLEAR INHIBITOR OF PROTEIN PHOSPHATASE-1"/>
    <property type="match status" value="1"/>
</dbReference>
<dbReference type="SUPFAM" id="SSF49879">
    <property type="entry name" value="SMAD/FHA domain"/>
    <property type="match status" value="1"/>
</dbReference>
<dbReference type="InterPro" id="IPR008984">
    <property type="entry name" value="SMAD_FHA_dom_sf"/>
</dbReference>
<evidence type="ECO:0000313" key="5">
    <source>
        <dbReference type="EMBL" id="CPV44851.1"/>
    </source>
</evidence>
<protein>
    <submittedName>
        <fullName evidence="5">Possible forkhead-associated protein</fullName>
    </submittedName>
</protein>
<reference evidence="4 6" key="1">
    <citation type="submission" date="2015-03" db="EMBL/GenBank/DDBJ databases">
        <authorList>
            <consortium name="Pathogen Informatics"/>
            <person name="Murphy D."/>
        </authorList>
    </citation>
    <scope>NUCLEOTIDE SEQUENCE [LARGE SCALE GENOMIC DNA]</scope>
    <source>
        <strain evidence="4 6">PAP036</strain>
    </source>
</reference>
<evidence type="ECO:0000313" key="4">
    <source>
        <dbReference type="EMBL" id="CPT56562.1"/>
    </source>
</evidence>
<dbReference type="InterPro" id="IPR050923">
    <property type="entry name" value="Cell_Proc_Reg/RNA_Proc"/>
</dbReference>
<sequence>MNLTSIVALPNMSGQPDTLAEARWTSERNDNRMQGLVLQLTRGGFLLLLWVFIWSVLRILRTDIYAPTGQLMANRGLNLRSIRPAKTNRRQMQYLLVTEGALAGTRITLGTQPILIGRADDSTLVLTDDYSSTRHARLSPRGSDWYVEDLGSTNGTYLDREKVTTALRVPQGTPVRIGKTVIELRS</sequence>
<dbReference type="PROSITE" id="PS50006">
    <property type="entry name" value="FHA_DOMAIN"/>
    <property type="match status" value="1"/>
</dbReference>
<dbReference type="AlphaFoldDB" id="A0A0U0XBE1"/>
<dbReference type="Proteomes" id="UP000045782">
    <property type="component" value="Unassembled WGS sequence"/>
</dbReference>
<evidence type="ECO:0000256" key="2">
    <source>
        <dbReference type="SAM" id="Phobius"/>
    </source>
</evidence>
<keyword evidence="2" id="KW-1133">Transmembrane helix</keyword>
<evidence type="ECO:0000313" key="6">
    <source>
        <dbReference type="Proteomes" id="UP000038487"/>
    </source>
</evidence>
<dbReference type="InterPro" id="IPR000253">
    <property type="entry name" value="FHA_dom"/>
</dbReference>
<dbReference type="EMBL" id="CSWP01000003">
    <property type="protein sequence ID" value="CPV44851.1"/>
    <property type="molecule type" value="Genomic_DNA"/>
</dbReference>
<name>A0A0U0XBE1_9MYCO</name>
<accession>A0A0U0XBE1</accession>
<feature type="transmembrane region" description="Helical" evidence="2">
    <location>
        <begin position="36"/>
        <end position="57"/>
    </location>
</feature>
<evidence type="ECO:0000256" key="1">
    <source>
        <dbReference type="ARBA" id="ARBA00022553"/>
    </source>
</evidence>
<gene>
    <name evidence="4" type="ORF">ERS075527_04205</name>
    <name evidence="5" type="ORF">ERS075579_01575</name>
</gene>